<accession>A0A919D0C1</accession>
<reference evidence="9" key="1">
    <citation type="journal article" date="2014" name="Int. J. Syst. Evol. Microbiol.">
        <title>Complete genome sequence of Corynebacterium casei LMG S-19264T (=DSM 44701T), isolated from a smear-ripened cheese.</title>
        <authorList>
            <consortium name="US DOE Joint Genome Institute (JGI-PGF)"/>
            <person name="Walter F."/>
            <person name="Albersmeier A."/>
            <person name="Kalinowski J."/>
            <person name="Ruckert C."/>
        </authorList>
    </citation>
    <scope>NUCLEOTIDE SEQUENCE</scope>
    <source>
        <strain evidence="9">JCM 4714</strain>
    </source>
</reference>
<evidence type="ECO:0000256" key="4">
    <source>
        <dbReference type="ARBA" id="ARBA00023002"/>
    </source>
</evidence>
<dbReference type="FunFam" id="3.20.20.70:FF:000029">
    <property type="entry name" value="L-lactate dehydrogenase"/>
    <property type="match status" value="1"/>
</dbReference>
<dbReference type="InterPro" id="IPR000262">
    <property type="entry name" value="FMN-dep_DH"/>
</dbReference>
<evidence type="ECO:0000313" key="9">
    <source>
        <dbReference type="EMBL" id="GHE00903.1"/>
    </source>
</evidence>
<dbReference type="InterPro" id="IPR008259">
    <property type="entry name" value="FMN_hydac_DH_AS"/>
</dbReference>
<feature type="active site" description="Proton acceptor" evidence="6">
    <location>
        <position position="265"/>
    </location>
</feature>
<proteinExistence type="inferred from homology"/>
<dbReference type="SUPFAM" id="SSF51395">
    <property type="entry name" value="FMN-linked oxidoreductases"/>
    <property type="match status" value="1"/>
</dbReference>
<dbReference type="InterPro" id="IPR013785">
    <property type="entry name" value="Aldolase_TIM"/>
</dbReference>
<evidence type="ECO:0000256" key="2">
    <source>
        <dbReference type="ARBA" id="ARBA00022630"/>
    </source>
</evidence>
<feature type="binding site" evidence="7">
    <location>
        <position position="268"/>
    </location>
    <ligand>
        <name>glyoxylate</name>
        <dbReference type="ChEBI" id="CHEBI:36655"/>
    </ligand>
</feature>
<evidence type="ECO:0000256" key="1">
    <source>
        <dbReference type="ARBA" id="ARBA00001917"/>
    </source>
</evidence>
<dbReference type="PANTHER" id="PTHR10578:SF107">
    <property type="entry name" value="2-HYDROXYACID OXIDASE 1"/>
    <property type="match status" value="1"/>
</dbReference>
<feature type="binding site" evidence="7">
    <location>
        <position position="138"/>
    </location>
    <ligand>
        <name>glyoxylate</name>
        <dbReference type="ChEBI" id="CHEBI:36655"/>
    </ligand>
</feature>
<evidence type="ECO:0000256" key="6">
    <source>
        <dbReference type="PIRSR" id="PIRSR000138-1"/>
    </source>
</evidence>
<protein>
    <submittedName>
        <fullName evidence="9">Alpha-hydroxy-acid oxidizing enzyme</fullName>
    </submittedName>
</protein>
<organism evidence="9 10">
    <name type="scientific">Streptomyces alanosinicus</name>
    <dbReference type="NCBI Taxonomy" id="68171"/>
    <lineage>
        <taxon>Bacteria</taxon>
        <taxon>Bacillati</taxon>
        <taxon>Actinomycetota</taxon>
        <taxon>Actinomycetes</taxon>
        <taxon>Kitasatosporales</taxon>
        <taxon>Streptomycetaceae</taxon>
        <taxon>Streptomyces</taxon>
    </lineage>
</organism>
<dbReference type="Pfam" id="PF01070">
    <property type="entry name" value="FMN_dh"/>
    <property type="match status" value="1"/>
</dbReference>
<evidence type="ECO:0000259" key="8">
    <source>
        <dbReference type="PROSITE" id="PS51349"/>
    </source>
</evidence>
<dbReference type="EMBL" id="BMVG01000003">
    <property type="protein sequence ID" value="GHE00903.1"/>
    <property type="molecule type" value="Genomic_DNA"/>
</dbReference>
<keyword evidence="4" id="KW-0560">Oxidoreductase</keyword>
<keyword evidence="3 7" id="KW-0288">FMN</keyword>
<comment type="cofactor">
    <cofactor evidence="1">
        <name>FMN</name>
        <dbReference type="ChEBI" id="CHEBI:58210"/>
    </cofactor>
</comment>
<feature type="binding site" evidence="7">
    <location>
        <begin position="296"/>
        <end position="300"/>
    </location>
    <ligand>
        <name>FMN</name>
        <dbReference type="ChEBI" id="CHEBI:58210"/>
    </ligand>
</feature>
<reference evidence="9" key="2">
    <citation type="submission" date="2020-09" db="EMBL/GenBank/DDBJ databases">
        <authorList>
            <person name="Sun Q."/>
            <person name="Ohkuma M."/>
        </authorList>
    </citation>
    <scope>NUCLEOTIDE SEQUENCE</scope>
    <source>
        <strain evidence="9">JCM 4714</strain>
    </source>
</reference>
<dbReference type="InterPro" id="IPR037396">
    <property type="entry name" value="FMN_HAD"/>
</dbReference>
<feature type="binding site" evidence="7">
    <location>
        <position position="263"/>
    </location>
    <ligand>
        <name>glyoxylate</name>
        <dbReference type="ChEBI" id="CHEBI:36655"/>
    </ligand>
</feature>
<dbReference type="PROSITE" id="PS00557">
    <property type="entry name" value="FMN_HYDROXY_ACID_DH_1"/>
    <property type="match status" value="1"/>
</dbReference>
<dbReference type="Proteomes" id="UP000655443">
    <property type="component" value="Unassembled WGS sequence"/>
</dbReference>
<evidence type="ECO:0000256" key="3">
    <source>
        <dbReference type="ARBA" id="ARBA00022643"/>
    </source>
</evidence>
<comment type="caution">
    <text evidence="9">The sequence shown here is derived from an EMBL/GenBank/DDBJ whole genome shotgun (WGS) entry which is preliminary data.</text>
</comment>
<dbReference type="Gene3D" id="3.20.20.70">
    <property type="entry name" value="Aldolase class I"/>
    <property type="match status" value="1"/>
</dbReference>
<feature type="domain" description="FMN hydroxy acid dehydrogenase" evidence="8">
    <location>
        <begin position="8"/>
        <end position="370"/>
    </location>
</feature>
<evidence type="ECO:0000256" key="7">
    <source>
        <dbReference type="PIRSR" id="PIRSR000138-2"/>
    </source>
</evidence>
<feature type="binding site" evidence="7">
    <location>
        <position position="241"/>
    </location>
    <ligand>
        <name>FMN</name>
        <dbReference type="ChEBI" id="CHEBI:58210"/>
    </ligand>
</feature>
<dbReference type="GO" id="GO:0010181">
    <property type="term" value="F:FMN binding"/>
    <property type="evidence" value="ECO:0007669"/>
    <property type="project" value="InterPro"/>
</dbReference>
<feature type="binding site" evidence="7">
    <location>
        <position position="173"/>
    </location>
    <ligand>
        <name>glyoxylate</name>
        <dbReference type="ChEBI" id="CHEBI:36655"/>
    </ligand>
</feature>
<evidence type="ECO:0000256" key="5">
    <source>
        <dbReference type="ARBA" id="ARBA00024042"/>
    </source>
</evidence>
<comment type="similarity">
    <text evidence="5">Belongs to the FMN-dependent alpha-hydroxy acid dehydrogenase family.</text>
</comment>
<dbReference type="RefSeq" id="WP_229881042.1">
    <property type="nucleotide sequence ID" value="NZ_BMVG01000003.1"/>
</dbReference>
<dbReference type="CDD" id="cd02809">
    <property type="entry name" value="alpha_hydroxyacid_oxid_FMN"/>
    <property type="match status" value="1"/>
</dbReference>
<dbReference type="PANTHER" id="PTHR10578">
    <property type="entry name" value="S -2-HYDROXY-ACID OXIDASE-RELATED"/>
    <property type="match status" value="1"/>
</dbReference>
<evidence type="ECO:0000313" key="10">
    <source>
        <dbReference type="Proteomes" id="UP000655443"/>
    </source>
</evidence>
<feature type="binding site" evidence="7">
    <location>
        <position position="164"/>
    </location>
    <ligand>
        <name>FMN</name>
        <dbReference type="ChEBI" id="CHEBI:58210"/>
    </ligand>
</feature>
<feature type="binding site" evidence="7">
    <location>
        <position position="136"/>
    </location>
    <ligand>
        <name>FMN</name>
        <dbReference type="ChEBI" id="CHEBI:58210"/>
    </ligand>
</feature>
<dbReference type="GO" id="GO:0016614">
    <property type="term" value="F:oxidoreductase activity, acting on CH-OH group of donors"/>
    <property type="evidence" value="ECO:0007669"/>
    <property type="project" value="UniProtKB-ARBA"/>
</dbReference>
<dbReference type="PIRSF" id="PIRSF000138">
    <property type="entry name" value="Al-hdrx_acd_dh"/>
    <property type="match status" value="1"/>
</dbReference>
<dbReference type="AlphaFoldDB" id="A0A919D0C1"/>
<keyword evidence="10" id="KW-1185">Reference proteome</keyword>
<name>A0A919D0C1_9ACTN</name>
<sequence length="379" mass="39760">MTEVTEAGQPSRPQSVAEFSDAACDVISPAAWDFISGGSGAERSVAANLRAFDNLYVAPRMLRDVSHVSTASRLVGTEASLPVAIAPMAYHGLVHPQSEAATARAAKTAGVPFTVAMLSGTPVERIAESGADLWFQLYWLRDRGATKELVSRAEAAGCQALMLTVDVPRLGRRLKDQRNGFALPPDVYAAHFRGEAAIGAQRASAEGSAVASHTTVMFDPSLAWSDIEWLRERTRLPLVVKGILTREDALMATRSGVDALVVSNHGGRQLDGAVPGLTVLPEIRAAVGDTVEVLVDGGIRSGSDVLKALARGADGVLLGRPILYGLAVGGESGVDAVLSLLREELETDLALSGCRTVGEAAHLTTYEFSASSSTGTASW</sequence>
<feature type="binding site" evidence="7">
    <location>
        <begin position="319"/>
        <end position="320"/>
    </location>
    <ligand>
        <name>FMN</name>
        <dbReference type="ChEBI" id="CHEBI:58210"/>
    </ligand>
</feature>
<gene>
    <name evidence="9" type="ORF">GCM10010339_17810</name>
</gene>
<dbReference type="InterPro" id="IPR012133">
    <property type="entry name" value="Alpha-hydoxy_acid_DH_FMN"/>
</dbReference>
<feature type="binding site" evidence="7">
    <location>
        <begin position="87"/>
        <end position="89"/>
    </location>
    <ligand>
        <name>FMN</name>
        <dbReference type="ChEBI" id="CHEBI:58210"/>
    </ligand>
</feature>
<dbReference type="PROSITE" id="PS51349">
    <property type="entry name" value="FMN_HYDROXY_ACID_DH_2"/>
    <property type="match status" value="1"/>
</dbReference>
<keyword evidence="2 7" id="KW-0285">Flavoprotein</keyword>
<feature type="binding site" evidence="7">
    <location>
        <position position="265"/>
    </location>
    <ligand>
        <name>glyoxylate</name>
        <dbReference type="ChEBI" id="CHEBI:36655"/>
    </ligand>
</feature>